<reference evidence="4 5" key="1">
    <citation type="submission" date="2019-09" db="EMBL/GenBank/DDBJ databases">
        <title>Salinarimonas rosea gen. nov., sp. nov., a new member of the a-2 subgroup of the Proteobacteria.</title>
        <authorList>
            <person name="Liu J."/>
        </authorList>
    </citation>
    <scope>NUCLEOTIDE SEQUENCE [LARGE SCALE GENOMIC DNA]</scope>
    <source>
        <strain evidence="4 5">BN140002</strain>
    </source>
</reference>
<dbReference type="InterPro" id="IPR036629">
    <property type="entry name" value="YjbJ_sf"/>
</dbReference>
<proteinExistence type="inferred from homology"/>
<reference evidence="4 5" key="2">
    <citation type="submission" date="2019-09" db="EMBL/GenBank/DDBJ databases">
        <authorList>
            <person name="Jin C."/>
        </authorList>
    </citation>
    <scope>NUCLEOTIDE SEQUENCE [LARGE SCALE GENOMIC DNA]</scope>
    <source>
        <strain evidence="4 5">BN140002</strain>
    </source>
</reference>
<comment type="similarity">
    <text evidence="1">Belongs to the UPF0337 (CsbD) family.</text>
</comment>
<feature type="domain" description="CsbD-like" evidence="3">
    <location>
        <begin position="4"/>
        <end position="55"/>
    </location>
</feature>
<evidence type="ECO:0000313" key="5">
    <source>
        <dbReference type="Proteomes" id="UP000323142"/>
    </source>
</evidence>
<dbReference type="PANTHER" id="PTHR34977:SF1">
    <property type="entry name" value="UPF0337 PROTEIN YJBJ"/>
    <property type="match status" value="1"/>
</dbReference>
<dbReference type="PANTHER" id="PTHR34977">
    <property type="entry name" value="UPF0337 PROTEIN YJBJ"/>
    <property type="match status" value="1"/>
</dbReference>
<sequence>MDNDRTEGSMKNLKGKIKEGVGNLTGDSKTKTEGQMDQAEGKIQNTIGGIKDTLRGNK</sequence>
<protein>
    <submittedName>
        <fullName evidence="4">CsbD family protein</fullName>
    </submittedName>
</protein>
<dbReference type="InterPro" id="IPR050423">
    <property type="entry name" value="UPF0337_stress_rsp"/>
</dbReference>
<dbReference type="Proteomes" id="UP000323142">
    <property type="component" value="Unassembled WGS sequence"/>
</dbReference>
<accession>A0A5B2VSW4</accession>
<dbReference type="AlphaFoldDB" id="A0A5B2VSW4"/>
<evidence type="ECO:0000259" key="3">
    <source>
        <dbReference type="Pfam" id="PF05532"/>
    </source>
</evidence>
<dbReference type="EMBL" id="VUOA01000008">
    <property type="protein sequence ID" value="KAA2241209.1"/>
    <property type="molecule type" value="Genomic_DNA"/>
</dbReference>
<evidence type="ECO:0000256" key="2">
    <source>
        <dbReference type="SAM" id="MobiDB-lite"/>
    </source>
</evidence>
<dbReference type="Gene3D" id="1.10.1470.10">
    <property type="entry name" value="YjbJ"/>
    <property type="match status" value="1"/>
</dbReference>
<dbReference type="SUPFAM" id="SSF69047">
    <property type="entry name" value="Hypothetical protein YjbJ"/>
    <property type="match status" value="1"/>
</dbReference>
<name>A0A5B2VSW4_9HYPH</name>
<dbReference type="InterPro" id="IPR008462">
    <property type="entry name" value="CsbD"/>
</dbReference>
<dbReference type="RefSeq" id="WP_149815790.1">
    <property type="nucleotide sequence ID" value="NZ_VUOA01000008.1"/>
</dbReference>
<comment type="caution">
    <text evidence="4">The sequence shown here is derived from an EMBL/GenBank/DDBJ whole genome shotgun (WGS) entry which is preliminary data.</text>
</comment>
<evidence type="ECO:0000313" key="4">
    <source>
        <dbReference type="EMBL" id="KAA2241209.1"/>
    </source>
</evidence>
<feature type="region of interest" description="Disordered" evidence="2">
    <location>
        <begin position="1"/>
        <end position="37"/>
    </location>
</feature>
<evidence type="ECO:0000256" key="1">
    <source>
        <dbReference type="ARBA" id="ARBA00009129"/>
    </source>
</evidence>
<dbReference type="OrthoDB" id="9796058at2"/>
<keyword evidence="5" id="KW-1185">Reference proteome</keyword>
<organism evidence="4 5">
    <name type="scientific">Salinarimonas soli</name>
    <dbReference type="NCBI Taxonomy" id="1638099"/>
    <lineage>
        <taxon>Bacteria</taxon>
        <taxon>Pseudomonadati</taxon>
        <taxon>Pseudomonadota</taxon>
        <taxon>Alphaproteobacteria</taxon>
        <taxon>Hyphomicrobiales</taxon>
        <taxon>Salinarimonadaceae</taxon>
        <taxon>Salinarimonas</taxon>
    </lineage>
</organism>
<dbReference type="Pfam" id="PF05532">
    <property type="entry name" value="CsbD"/>
    <property type="match status" value="1"/>
</dbReference>
<gene>
    <name evidence="4" type="ORF">F0L46_04225</name>
</gene>